<evidence type="ECO:0000256" key="1">
    <source>
        <dbReference type="ARBA" id="ARBA00023186"/>
    </source>
</evidence>
<dbReference type="PANTHER" id="PTHR12658:SF0">
    <property type="entry name" value="TUBULIN-SPECIFIC CHAPERONE D"/>
    <property type="match status" value="1"/>
</dbReference>
<dbReference type="OrthoDB" id="10253476at2759"/>
<name>A0A6A6HPC2_VIRVR</name>
<dbReference type="Gene3D" id="1.25.10.10">
    <property type="entry name" value="Leucine-rich Repeat Variant"/>
    <property type="match status" value="1"/>
</dbReference>
<dbReference type="InterPro" id="IPR022577">
    <property type="entry name" value="TBCD_C"/>
</dbReference>
<dbReference type="PANTHER" id="PTHR12658">
    <property type="entry name" value="BETA-TUBULIN COFACTOR D"/>
    <property type="match status" value="1"/>
</dbReference>
<dbReference type="GO" id="GO:0007021">
    <property type="term" value="P:tubulin complex assembly"/>
    <property type="evidence" value="ECO:0007669"/>
    <property type="project" value="InterPro"/>
</dbReference>
<dbReference type="GO" id="GO:0000226">
    <property type="term" value="P:microtubule cytoskeleton organization"/>
    <property type="evidence" value="ECO:0007669"/>
    <property type="project" value="TreeGrafter"/>
</dbReference>
<keyword evidence="5" id="KW-1185">Reference proteome</keyword>
<keyword evidence="1" id="KW-0143">Chaperone</keyword>
<dbReference type="InterPro" id="IPR016024">
    <property type="entry name" value="ARM-type_fold"/>
</dbReference>
<evidence type="ECO:0000259" key="2">
    <source>
        <dbReference type="Pfam" id="PF12612"/>
    </source>
</evidence>
<gene>
    <name evidence="4" type="ORF">EV356DRAFT_571952</name>
</gene>
<dbReference type="Pfam" id="PF12612">
    <property type="entry name" value="TFCD_C"/>
    <property type="match status" value="1"/>
</dbReference>
<accession>A0A6A6HPC2</accession>
<dbReference type="AlphaFoldDB" id="A0A6A6HPC2"/>
<dbReference type="InterPro" id="IPR033162">
    <property type="entry name" value="TBCD"/>
</dbReference>
<feature type="domain" description="Tubulin-folding cofactor D ARM repeats" evidence="3">
    <location>
        <begin position="147"/>
        <end position="296"/>
    </location>
</feature>
<evidence type="ECO:0000313" key="5">
    <source>
        <dbReference type="Proteomes" id="UP000800092"/>
    </source>
</evidence>
<proteinExistence type="predicted"/>
<dbReference type="Proteomes" id="UP000800092">
    <property type="component" value="Unassembled WGS sequence"/>
</dbReference>
<organism evidence="4 5">
    <name type="scientific">Viridothelium virens</name>
    <name type="common">Speckled blister lichen</name>
    <name type="synonym">Trypethelium virens</name>
    <dbReference type="NCBI Taxonomy" id="1048519"/>
    <lineage>
        <taxon>Eukaryota</taxon>
        <taxon>Fungi</taxon>
        <taxon>Dikarya</taxon>
        <taxon>Ascomycota</taxon>
        <taxon>Pezizomycotina</taxon>
        <taxon>Dothideomycetes</taxon>
        <taxon>Dothideomycetes incertae sedis</taxon>
        <taxon>Trypetheliales</taxon>
        <taxon>Trypetheliaceae</taxon>
        <taxon>Viridothelium</taxon>
    </lineage>
</organism>
<sequence>MSPIAVRILRLALKNLSSSSREMKAAAKLLARLCVRADMKDLQLPNSLVRWALLALNHDSSKEVSTHSLHSSAQRRMGLLTYLGYLMSTSARDVYTFVPQVYEFCQQQLDGSLKRDFSVMSSSTAKRAWTKLLRNIALVCLSPEVEIALDSSAIVEEAIGTLLESLGDKETPIRITASKALSIITMKLPLEMVEEVIQAILDSFDVNVFQTGESAQADLSQVDSSQWHGLTLTLAQLLFRRAPPIDQLPKILRTLLRALNFEQRSSTGVAVGANVRDAANFGIWSLSRRYTPGELALVDAASICESSGDEVLLQDSMHGFNERPCIQQVLAAELLASACLDPTGNIRRGSSAALQELVGRHPDTVHEGISLVQIVDYHAVGLRERAMVEVGSAAAALGKPSVYLIPLFHHLLRWRGVGSGDTMVRSHAARAIGCLSSIYSTGLFEAVTLNLKAIKPRDLERRHGLLLSLAALVDATCERYLEQSSVQDEQDPMRTRYRDLLSLTLKTWAIFSHTGVIRLSDRDFTSHALRPELTTVAVTTLITSLARATAALGLDVQPTLGVNQALQLVPLCLNRSDEASLAVTPHMARALILMLPGDGRLKSTESWLAQEQKGNSRITLNQSGYVLALGAVFSHIDGNEAVQKSIVDMLYRKCGDRVEVEARVIALRSLGWVLMGKGRRSKGAWRTAEPTRGLPRGELGQNIIQAILLGLDDYTINERGDVGSLVRMQALETLEKLPQDLGSQPDYEKVYESICAASRRLSVEKLDKVRLKASHVFTAVLGQSSLSLRLQSVSSYHHFHEVLQSSFWGPSQKIAAAVFEGFVTSAGGGASETIVQNARAALVDVLSGKWSESSPSSQAAVLTICNIFLGVMRQSLDNERVLAPMLNTLGFLFDAEIFQRLMIMDFK</sequence>
<feature type="domain" description="Tubulin-folding cofactor D C-terminal" evidence="2">
    <location>
        <begin position="759"/>
        <end position="902"/>
    </location>
</feature>
<evidence type="ECO:0000313" key="4">
    <source>
        <dbReference type="EMBL" id="KAF2239861.1"/>
    </source>
</evidence>
<dbReference type="GO" id="GO:0005096">
    <property type="term" value="F:GTPase activator activity"/>
    <property type="evidence" value="ECO:0007669"/>
    <property type="project" value="InterPro"/>
</dbReference>
<dbReference type="InterPro" id="IPR011989">
    <property type="entry name" value="ARM-like"/>
</dbReference>
<dbReference type="GO" id="GO:0048487">
    <property type="term" value="F:beta-tubulin binding"/>
    <property type="evidence" value="ECO:0007669"/>
    <property type="project" value="InterPro"/>
</dbReference>
<dbReference type="InterPro" id="IPR058033">
    <property type="entry name" value="ARM_TBCD_2nd"/>
</dbReference>
<evidence type="ECO:0000259" key="3">
    <source>
        <dbReference type="Pfam" id="PF25767"/>
    </source>
</evidence>
<dbReference type="Pfam" id="PF25767">
    <property type="entry name" value="ARM_TBCD_2nd"/>
    <property type="match status" value="1"/>
</dbReference>
<reference evidence="4" key="1">
    <citation type="journal article" date="2020" name="Stud. Mycol.">
        <title>101 Dothideomycetes genomes: a test case for predicting lifestyles and emergence of pathogens.</title>
        <authorList>
            <person name="Haridas S."/>
            <person name="Albert R."/>
            <person name="Binder M."/>
            <person name="Bloem J."/>
            <person name="Labutti K."/>
            <person name="Salamov A."/>
            <person name="Andreopoulos B."/>
            <person name="Baker S."/>
            <person name="Barry K."/>
            <person name="Bills G."/>
            <person name="Bluhm B."/>
            <person name="Cannon C."/>
            <person name="Castanera R."/>
            <person name="Culley D."/>
            <person name="Daum C."/>
            <person name="Ezra D."/>
            <person name="Gonzalez J."/>
            <person name="Henrissat B."/>
            <person name="Kuo A."/>
            <person name="Liang C."/>
            <person name="Lipzen A."/>
            <person name="Lutzoni F."/>
            <person name="Magnuson J."/>
            <person name="Mondo S."/>
            <person name="Nolan M."/>
            <person name="Ohm R."/>
            <person name="Pangilinan J."/>
            <person name="Park H.-J."/>
            <person name="Ramirez L."/>
            <person name="Alfaro M."/>
            <person name="Sun H."/>
            <person name="Tritt A."/>
            <person name="Yoshinaga Y."/>
            <person name="Zwiers L.-H."/>
            <person name="Turgeon B."/>
            <person name="Goodwin S."/>
            <person name="Spatafora J."/>
            <person name="Crous P."/>
            <person name="Grigoriev I."/>
        </authorList>
    </citation>
    <scope>NUCLEOTIDE SEQUENCE</scope>
    <source>
        <strain evidence="4">Tuck. ex Michener</strain>
    </source>
</reference>
<dbReference type="SUPFAM" id="SSF48371">
    <property type="entry name" value="ARM repeat"/>
    <property type="match status" value="1"/>
</dbReference>
<dbReference type="GO" id="GO:0007023">
    <property type="term" value="P:post-chaperonin tubulin folding pathway"/>
    <property type="evidence" value="ECO:0007669"/>
    <property type="project" value="InterPro"/>
</dbReference>
<dbReference type="EMBL" id="ML991771">
    <property type="protein sequence ID" value="KAF2239861.1"/>
    <property type="molecule type" value="Genomic_DNA"/>
</dbReference>
<protein>
    <submittedName>
        <fullName evidence="4">Uncharacterized protein</fullName>
    </submittedName>
</protein>